<accession>A0A816S229</accession>
<comment type="caution">
    <text evidence="2">The sequence shown here is derived from an EMBL/GenBank/DDBJ whole genome shotgun (WGS) entry which is preliminary data.</text>
</comment>
<protein>
    <recommendedName>
        <fullName evidence="4">Glycosyltransferase family 92 protein</fullName>
    </recommendedName>
</protein>
<reference evidence="2" key="1">
    <citation type="submission" date="2021-02" db="EMBL/GenBank/DDBJ databases">
        <authorList>
            <person name="Nowell W R."/>
        </authorList>
    </citation>
    <scope>NUCLEOTIDE SEQUENCE</scope>
</reference>
<feature type="transmembrane region" description="Helical" evidence="1">
    <location>
        <begin position="12"/>
        <end position="32"/>
    </location>
</feature>
<keyword evidence="1" id="KW-0812">Transmembrane</keyword>
<name>A0A816S229_9BILA</name>
<evidence type="ECO:0000313" key="2">
    <source>
        <dbReference type="EMBL" id="CAF2079629.1"/>
    </source>
</evidence>
<evidence type="ECO:0008006" key="4">
    <source>
        <dbReference type="Google" id="ProtNLM"/>
    </source>
</evidence>
<evidence type="ECO:0000313" key="3">
    <source>
        <dbReference type="Proteomes" id="UP000663887"/>
    </source>
</evidence>
<dbReference type="Proteomes" id="UP000663887">
    <property type="component" value="Unassembled WGS sequence"/>
</dbReference>
<organism evidence="2 3">
    <name type="scientific">Rotaria magnacalcarata</name>
    <dbReference type="NCBI Taxonomy" id="392030"/>
    <lineage>
        <taxon>Eukaryota</taxon>
        <taxon>Metazoa</taxon>
        <taxon>Spiralia</taxon>
        <taxon>Gnathifera</taxon>
        <taxon>Rotifera</taxon>
        <taxon>Eurotatoria</taxon>
        <taxon>Bdelloidea</taxon>
        <taxon>Philodinida</taxon>
        <taxon>Philodinidae</taxon>
        <taxon>Rotaria</taxon>
    </lineage>
</organism>
<evidence type="ECO:0000256" key="1">
    <source>
        <dbReference type="SAM" id="Phobius"/>
    </source>
</evidence>
<gene>
    <name evidence="2" type="ORF">XDN619_LOCUS14343</name>
</gene>
<sequence length="312" mass="36598">MSTNLHQTHHIHVILCVVIVSIIIIGINRIPIQRQFLSICTIHANSSNTTTYPLTSRYAYYVCAQVWNETSEHMTEWIEHQIFRLGFRNICMISVEQPLNKTLVTRYHLATITKMARAQEWKYCLECFTDPPMQPQDILMIQDIDEFLNVQRSDAVSALYDSYDMFHFTDLRYGYVYEKDEQLKGKSLLATNVYRRQNTDLGEYMHPKFEQLFVGCNDTCYTTNGKEMIKVGAIQELGTHYHTANNRSSGKRVYVDMKHARLNHYSMRTRENSLSTGAKWNKNQYKTDLTKYNNFFKVVYDPTVIYSKKLLS</sequence>
<proteinExistence type="predicted"/>
<keyword evidence="1" id="KW-1133">Transmembrane helix</keyword>
<dbReference type="AlphaFoldDB" id="A0A816S229"/>
<dbReference type="EMBL" id="CAJNRG010005647">
    <property type="protein sequence ID" value="CAF2079629.1"/>
    <property type="molecule type" value="Genomic_DNA"/>
</dbReference>
<keyword evidence="1" id="KW-0472">Membrane</keyword>